<dbReference type="Gene3D" id="1.25.40.10">
    <property type="entry name" value="Tetratricopeptide repeat domain"/>
    <property type="match status" value="2"/>
</dbReference>
<gene>
    <name evidence="2" type="ORF">FIV42_10700</name>
</gene>
<sequence length="400" mass="45829">MKPHLSTTWQRLLALAVAAAVLTTTAYTFAEEDESKQQEAQKPDYVALAAMLVQDGHYDRAQLELAKVDTSEGSDFDRKTYYTLEGIISLKKKDYQSAVDHLDDAIRYGKVDDMMFVYLAQAYYGLRNWERTILSVRNAEEAGEKIPDLFLMKAHAHRELDQNQQAWSTLRKGAKRFPDKVAFLRQQVFLLVEMGLYRQAADLGEVFLGKADSGVEDYLALGEAFRRAGAHDRAKHLLEEAKLRFPQNQKVLVHLAHAYIATGHLITAGEFLQQAAEFDKKYVLESAELYRRAGAFERALYMNSQVEDQKKKFKQRVAILLDRKQFERIASLEMRLSRLGLLDDQDEQSILYTLAYARFQTGDYEDAERLLKRVTDAQLFESAVQLRKTVQMCQQEPSGC</sequence>
<proteinExistence type="predicted"/>
<keyword evidence="3" id="KW-1185">Reference proteome</keyword>
<evidence type="ECO:0000313" key="3">
    <source>
        <dbReference type="Proteomes" id="UP000315995"/>
    </source>
</evidence>
<dbReference type="SUPFAM" id="SSF48452">
    <property type="entry name" value="TPR-like"/>
    <property type="match status" value="1"/>
</dbReference>
<dbReference type="Proteomes" id="UP000315995">
    <property type="component" value="Chromosome"/>
</dbReference>
<accession>A0A5B8Y434</accession>
<evidence type="ECO:0000313" key="2">
    <source>
        <dbReference type="EMBL" id="QDG51190.1"/>
    </source>
</evidence>
<dbReference type="OrthoDB" id="7057973at2"/>
<keyword evidence="1" id="KW-0732">Signal</keyword>
<dbReference type="Pfam" id="PF14559">
    <property type="entry name" value="TPR_19"/>
    <property type="match status" value="1"/>
</dbReference>
<evidence type="ECO:0000256" key="1">
    <source>
        <dbReference type="SAM" id="SignalP"/>
    </source>
</evidence>
<feature type="chain" id="PRO_5030106359" evidence="1">
    <location>
        <begin position="31"/>
        <end position="400"/>
    </location>
</feature>
<reference evidence="2 3" key="1">
    <citation type="submission" date="2019-06" db="EMBL/GenBank/DDBJ databases">
        <title>Persicimonas caeni gen. nov., sp. nov., a predatory bacterium isolated from solar saltern.</title>
        <authorList>
            <person name="Wang S."/>
        </authorList>
    </citation>
    <scope>NUCLEOTIDE SEQUENCE [LARGE SCALE GENOMIC DNA]</scope>
    <source>
        <strain evidence="2 3">YN101</strain>
    </source>
</reference>
<name>A0A4Y6PSG6_PERCE</name>
<dbReference type="AlphaFoldDB" id="A0A4Y6PSG6"/>
<dbReference type="RefSeq" id="WP_141197675.1">
    <property type="nucleotide sequence ID" value="NZ_CP041186.1"/>
</dbReference>
<dbReference type="InterPro" id="IPR011990">
    <property type="entry name" value="TPR-like_helical_dom_sf"/>
</dbReference>
<dbReference type="EMBL" id="CP041186">
    <property type="protein sequence ID" value="QDG51190.1"/>
    <property type="molecule type" value="Genomic_DNA"/>
</dbReference>
<protein>
    <submittedName>
        <fullName evidence="2">Tetratricopeptide repeat protein</fullName>
    </submittedName>
</protein>
<organism evidence="2 3">
    <name type="scientific">Persicimonas caeni</name>
    <dbReference type="NCBI Taxonomy" id="2292766"/>
    <lineage>
        <taxon>Bacteria</taxon>
        <taxon>Deltaproteobacteria</taxon>
        <taxon>Bradymonadales</taxon>
        <taxon>Bradymonadaceae</taxon>
        <taxon>Persicimonas</taxon>
    </lineage>
</organism>
<feature type="signal peptide" evidence="1">
    <location>
        <begin position="1"/>
        <end position="30"/>
    </location>
</feature>
<accession>A0A4Y6PSG6</accession>